<gene>
    <name evidence="2" type="ORF">CSW57_22725</name>
</gene>
<reference evidence="2 3" key="1">
    <citation type="submission" date="2017-10" db="EMBL/GenBank/DDBJ databases">
        <title>The draft genome sequence of Williamsia sp. BULT 1.1 isolated from the semi-arid grassland soils from South Africa.</title>
        <authorList>
            <person name="Kabwe M.H."/>
            <person name="Govender N."/>
            <person name="Mutseka Lunga P."/>
            <person name="Vikram S."/>
            <person name="Makhalanyane T.P."/>
        </authorList>
    </citation>
    <scope>NUCLEOTIDE SEQUENCE [LARGE SCALE GENOMIC DNA]</scope>
    <source>
        <strain evidence="2 3">BULT 1.1</strain>
    </source>
</reference>
<dbReference type="RefSeq" id="WP_099384894.1">
    <property type="nucleotide sequence ID" value="NZ_PEBD01000012.1"/>
</dbReference>
<evidence type="ECO:0000313" key="3">
    <source>
        <dbReference type="Proteomes" id="UP000225108"/>
    </source>
</evidence>
<evidence type="ECO:0000313" key="2">
    <source>
        <dbReference type="EMBL" id="PHV64618.1"/>
    </source>
</evidence>
<organism evidence="2 3">
    <name type="scientific">Williamsia marianensis</name>
    <dbReference type="NCBI Taxonomy" id="85044"/>
    <lineage>
        <taxon>Bacteria</taxon>
        <taxon>Bacillati</taxon>
        <taxon>Actinomycetota</taxon>
        <taxon>Actinomycetes</taxon>
        <taxon>Mycobacteriales</taxon>
        <taxon>Nocardiaceae</taxon>
        <taxon>Williamsia</taxon>
    </lineage>
</organism>
<dbReference type="Proteomes" id="UP000225108">
    <property type="component" value="Unassembled WGS sequence"/>
</dbReference>
<feature type="region of interest" description="Disordered" evidence="1">
    <location>
        <begin position="157"/>
        <end position="178"/>
    </location>
</feature>
<feature type="region of interest" description="Disordered" evidence="1">
    <location>
        <begin position="314"/>
        <end position="339"/>
    </location>
</feature>
<comment type="caution">
    <text evidence="2">The sequence shown here is derived from an EMBL/GenBank/DDBJ whole genome shotgun (WGS) entry which is preliminary data.</text>
</comment>
<name>A0A2G3PFN9_WILMA</name>
<proteinExistence type="predicted"/>
<dbReference type="AlphaFoldDB" id="A0A2G3PFN9"/>
<sequence length="339" mass="34430">MLTTPGEQGERLLRDAWPAIDPDMIGRSVERYRVVAQRLLALQSDIEVATAEVAAALGGRTGSALAAKATALADHAATAARLVDAESNLAARFCDLVVLTHERLTVAAAMADRDLQAAQVVNVTTGDITAAVGAEHAAATVLAAVAGDFESGSRELADTAAAHAAEEGDSEYGQPTGNAVGAPMMPGAMMGAGSAMAAAAGKMRGGELPSATDVSAADVSMLQTRAAHLSAMQPPEVAPWIRIAVGLGQDHDGRRIVVVGTSEPGGYLRPGTVPEPNEVVVGDGRSPELVIVDYLAARDLVPLAVCATTRPTPEVRSQLADAGVTTSSGDEGTGQGDGQ</sequence>
<evidence type="ECO:0000256" key="1">
    <source>
        <dbReference type="SAM" id="MobiDB-lite"/>
    </source>
</evidence>
<accession>A0A2G3PFN9</accession>
<dbReference type="EMBL" id="PEBD01000012">
    <property type="protein sequence ID" value="PHV64618.1"/>
    <property type="molecule type" value="Genomic_DNA"/>
</dbReference>
<protein>
    <submittedName>
        <fullName evidence="2">Uncharacterized protein</fullName>
    </submittedName>
</protein>